<reference evidence="1 2" key="1">
    <citation type="submission" date="2017-08" db="EMBL/GenBank/DDBJ databases">
        <title>Infants hospitalized years apart are colonized by the same room-sourced microbial strains.</title>
        <authorList>
            <person name="Brooks B."/>
            <person name="Olm M.R."/>
            <person name="Firek B.A."/>
            <person name="Baker R."/>
            <person name="Thomas B.C."/>
            <person name="Morowitz M.J."/>
            <person name="Banfield J.F."/>
        </authorList>
    </citation>
    <scope>NUCLEOTIDE SEQUENCE [LARGE SCALE GENOMIC DNA]</scope>
    <source>
        <strain evidence="1">S2_003_000_R2_14</strain>
    </source>
</reference>
<evidence type="ECO:0000313" key="1">
    <source>
        <dbReference type="EMBL" id="PZR03957.1"/>
    </source>
</evidence>
<dbReference type="EMBL" id="QFQP01000067">
    <property type="protein sequence ID" value="PZR03957.1"/>
    <property type="molecule type" value="Genomic_DNA"/>
</dbReference>
<name>A0A2W5SQL6_9BACT</name>
<evidence type="ECO:0000313" key="2">
    <source>
        <dbReference type="Proteomes" id="UP000249061"/>
    </source>
</evidence>
<gene>
    <name evidence="1" type="ORF">DI536_35085</name>
</gene>
<protein>
    <submittedName>
        <fullName evidence="1">Uncharacterized protein</fullName>
    </submittedName>
</protein>
<accession>A0A2W5SQL6</accession>
<organism evidence="1 2">
    <name type="scientific">Archangium gephyra</name>
    <dbReference type="NCBI Taxonomy" id="48"/>
    <lineage>
        <taxon>Bacteria</taxon>
        <taxon>Pseudomonadati</taxon>
        <taxon>Myxococcota</taxon>
        <taxon>Myxococcia</taxon>
        <taxon>Myxococcales</taxon>
        <taxon>Cystobacterineae</taxon>
        <taxon>Archangiaceae</taxon>
        <taxon>Archangium</taxon>
    </lineage>
</organism>
<dbReference type="AlphaFoldDB" id="A0A2W5SQL6"/>
<sequence>MLTVLLSLSLNFTQLPSPCDVDPAKNKELTSEAVSLAKALLPSTRATDPCEMFGEKRLVTLEPTVLKSGEVTFMVHPRVLGTPDGAWKLVPFADASSAKRIAQQIKAHPLTRNALPGKITCLAASDAPGDTVWVLCRAPGDVPKEDYEWSTPSSGHIEGEITELEFSISKGDSSCGCEPFSLVNFSVPLAKAPADTAGWCQVKEANGVKKFMSKTKEPLQLTVARWHEYSAKLRLKDGTTHEEKLKPDGKDCACTPPPTCLK</sequence>
<comment type="caution">
    <text evidence="1">The sequence shown here is derived from an EMBL/GenBank/DDBJ whole genome shotgun (WGS) entry which is preliminary data.</text>
</comment>
<proteinExistence type="predicted"/>
<dbReference type="Proteomes" id="UP000249061">
    <property type="component" value="Unassembled WGS sequence"/>
</dbReference>